<evidence type="ECO:0000313" key="1">
    <source>
        <dbReference type="EMBL" id="JAD63198.1"/>
    </source>
</evidence>
<name>A0A0A9BM28_ARUDO</name>
<organism evidence="1">
    <name type="scientific">Arundo donax</name>
    <name type="common">Giant reed</name>
    <name type="synonym">Donax arundinaceus</name>
    <dbReference type="NCBI Taxonomy" id="35708"/>
    <lineage>
        <taxon>Eukaryota</taxon>
        <taxon>Viridiplantae</taxon>
        <taxon>Streptophyta</taxon>
        <taxon>Embryophyta</taxon>
        <taxon>Tracheophyta</taxon>
        <taxon>Spermatophyta</taxon>
        <taxon>Magnoliopsida</taxon>
        <taxon>Liliopsida</taxon>
        <taxon>Poales</taxon>
        <taxon>Poaceae</taxon>
        <taxon>PACMAD clade</taxon>
        <taxon>Arundinoideae</taxon>
        <taxon>Arundineae</taxon>
        <taxon>Arundo</taxon>
    </lineage>
</organism>
<proteinExistence type="predicted"/>
<sequence>MPRHQCAPISDTGRRTSVPTSLWHLQIMTPLVDG</sequence>
<dbReference type="EMBL" id="GBRH01234697">
    <property type="protein sequence ID" value="JAD63198.1"/>
    <property type="molecule type" value="Transcribed_RNA"/>
</dbReference>
<reference evidence="1" key="2">
    <citation type="journal article" date="2015" name="Data Brief">
        <title>Shoot transcriptome of the giant reed, Arundo donax.</title>
        <authorList>
            <person name="Barrero R.A."/>
            <person name="Guerrero F.D."/>
            <person name="Moolhuijzen P."/>
            <person name="Goolsby J.A."/>
            <person name="Tidwell J."/>
            <person name="Bellgard S.E."/>
            <person name="Bellgard M.I."/>
        </authorList>
    </citation>
    <scope>NUCLEOTIDE SEQUENCE</scope>
    <source>
        <tissue evidence="1">Shoot tissue taken approximately 20 cm above the soil surface</tissue>
    </source>
</reference>
<accession>A0A0A9BM28</accession>
<reference evidence="1" key="1">
    <citation type="submission" date="2014-09" db="EMBL/GenBank/DDBJ databases">
        <authorList>
            <person name="Magalhaes I.L.F."/>
            <person name="Oliveira U."/>
            <person name="Santos F.R."/>
            <person name="Vidigal T.H.D.A."/>
            <person name="Brescovit A.D."/>
            <person name="Santos A.J."/>
        </authorList>
    </citation>
    <scope>NUCLEOTIDE SEQUENCE</scope>
    <source>
        <tissue evidence="1">Shoot tissue taken approximately 20 cm above the soil surface</tissue>
    </source>
</reference>
<dbReference type="AlphaFoldDB" id="A0A0A9BM28"/>
<protein>
    <submittedName>
        <fullName evidence="1">Uncharacterized protein</fullName>
    </submittedName>
</protein>